<protein>
    <recommendedName>
        <fullName evidence="3">DUF4269 domain-containing protein</fullName>
    </recommendedName>
</protein>
<dbReference type="RefSeq" id="WP_354220744.1">
    <property type="nucleotide sequence ID" value="NZ_JBEPMX010000010.1"/>
</dbReference>
<reference evidence="1 2" key="1">
    <citation type="submission" date="2024-06" db="EMBL/GenBank/DDBJ databases">
        <title>Genomic Encyclopedia of Type Strains, Phase IV (KMG-IV): sequencing the most valuable type-strain genomes for metagenomic binning, comparative biology and taxonomic classification.</title>
        <authorList>
            <person name="Goeker M."/>
        </authorList>
    </citation>
    <scope>NUCLEOTIDE SEQUENCE [LARGE SCALE GENOMIC DNA]</scope>
    <source>
        <strain evidence="1 2">DSM 23520</strain>
    </source>
</reference>
<gene>
    <name evidence="1" type="ORF">ABID56_002017</name>
</gene>
<evidence type="ECO:0000313" key="1">
    <source>
        <dbReference type="EMBL" id="MET3683901.1"/>
    </source>
</evidence>
<accession>A0ABV2KWD6</accession>
<evidence type="ECO:0000313" key="2">
    <source>
        <dbReference type="Proteomes" id="UP001549167"/>
    </source>
</evidence>
<proteinExistence type="predicted"/>
<keyword evidence="2" id="KW-1185">Reference proteome</keyword>
<evidence type="ECO:0008006" key="3">
    <source>
        <dbReference type="Google" id="ProtNLM"/>
    </source>
</evidence>
<dbReference type="InterPro" id="IPR025365">
    <property type="entry name" value="DUF4269"/>
</dbReference>
<dbReference type="Proteomes" id="UP001549167">
    <property type="component" value="Unassembled WGS sequence"/>
</dbReference>
<dbReference type="EMBL" id="JBEPMX010000010">
    <property type="protein sequence ID" value="MET3683901.1"/>
    <property type="molecule type" value="Genomic_DNA"/>
</dbReference>
<organism evidence="1 2">
    <name type="scientific">Alkalibacillus flavidus</name>
    <dbReference type="NCBI Taxonomy" id="546021"/>
    <lineage>
        <taxon>Bacteria</taxon>
        <taxon>Bacillati</taxon>
        <taxon>Bacillota</taxon>
        <taxon>Bacilli</taxon>
        <taxon>Bacillales</taxon>
        <taxon>Bacillaceae</taxon>
        <taxon>Alkalibacillus</taxon>
    </lineage>
</organism>
<dbReference type="Pfam" id="PF14091">
    <property type="entry name" value="DUF4269"/>
    <property type="match status" value="1"/>
</dbReference>
<comment type="caution">
    <text evidence="1">The sequence shown here is derived from an EMBL/GenBank/DDBJ whole genome shotgun (WGS) entry which is preliminary data.</text>
</comment>
<name>A0ABV2KWD6_9BACI</name>
<sequence>MFNALSALKNGDALQQRAYEAIDQVGVLDQFASYQPIVCGTIPLNIHVDDSDLDIIFYVDDFDRFAEELQNTFQQFEGFHLKRITIKGEDVVKANFHAYGFEFELFGMNKPTERQHAYLHMVIEAALLERFSWLKDAVTRMKQQGYKTEAAFCECLGIQYHDPFDALLDYGRYHHFI</sequence>